<dbReference type="InterPro" id="IPR015424">
    <property type="entry name" value="PyrdxlP-dep_Trfase"/>
</dbReference>
<sequence length="351" mass="38535">MDTLRRVVREMAGYVPGEQPPVGAFIKLNTNENPYPPSPQVLEALRKEIEKGLNLYPDPLATSLRQTAARVYGVDAENIIVGNGSDDLLTIISRACIDSGDPVAMPTPTYTLYDTLVVLQEGIHHYFPFPPDFSLPAGIKNLGAKLTFLANPNSPSGTAVPVTQVEELARALPGILVVDEAYVDFAEETALPLVARYPNLVVLRTLSKSFSLAGLRIGLGFAHADLIHGFLKVKDSYNVNRLSMVAGCAALEDLPWMLANRDRIVRTRERLCQGLKALGYGVHLSRSNFVLSYRGAERQERVYRSLKERGILVRYFDAPGLENSLRITVGSDPMTDRLLEEMGSIVGGERA</sequence>
<evidence type="ECO:0000256" key="7">
    <source>
        <dbReference type="ARBA" id="ARBA00022679"/>
    </source>
</evidence>
<comment type="cofactor">
    <cofactor evidence="1 11">
        <name>pyridoxal 5'-phosphate</name>
        <dbReference type="ChEBI" id="CHEBI:597326"/>
    </cofactor>
</comment>
<evidence type="ECO:0000313" key="14">
    <source>
        <dbReference type="Proteomes" id="UP000741360"/>
    </source>
</evidence>
<evidence type="ECO:0000259" key="12">
    <source>
        <dbReference type="Pfam" id="PF00155"/>
    </source>
</evidence>
<dbReference type="GO" id="GO:0004400">
    <property type="term" value="F:histidinol-phosphate transaminase activity"/>
    <property type="evidence" value="ECO:0007669"/>
    <property type="project" value="UniProtKB-UniRule"/>
</dbReference>
<dbReference type="InterPro" id="IPR001917">
    <property type="entry name" value="Aminotrans_II_pyridoxalP_BS"/>
</dbReference>
<dbReference type="HAMAP" id="MF_01023">
    <property type="entry name" value="HisC_aminotrans_2"/>
    <property type="match status" value="1"/>
</dbReference>
<keyword evidence="9 11" id="KW-0368">Histidine biosynthesis</keyword>
<dbReference type="GO" id="GO:0000105">
    <property type="term" value="P:L-histidine biosynthetic process"/>
    <property type="evidence" value="ECO:0007669"/>
    <property type="project" value="UniProtKB-UniRule"/>
</dbReference>
<keyword evidence="6 11" id="KW-0028">Amino-acid biosynthesis</keyword>
<dbReference type="Proteomes" id="UP000741360">
    <property type="component" value="Unassembled WGS sequence"/>
</dbReference>
<dbReference type="NCBIfam" id="TIGR01141">
    <property type="entry name" value="hisC"/>
    <property type="match status" value="1"/>
</dbReference>
<dbReference type="InterPro" id="IPR015421">
    <property type="entry name" value="PyrdxlP-dep_Trfase_major"/>
</dbReference>
<evidence type="ECO:0000256" key="9">
    <source>
        <dbReference type="ARBA" id="ARBA00023102"/>
    </source>
</evidence>
<dbReference type="SUPFAM" id="SSF53383">
    <property type="entry name" value="PLP-dependent transferases"/>
    <property type="match status" value="1"/>
</dbReference>
<evidence type="ECO:0000256" key="5">
    <source>
        <dbReference type="ARBA" id="ARBA00022576"/>
    </source>
</evidence>
<name>A0A932M1Z5_UNCTE</name>
<evidence type="ECO:0000256" key="6">
    <source>
        <dbReference type="ARBA" id="ARBA00022605"/>
    </source>
</evidence>
<dbReference type="Pfam" id="PF00155">
    <property type="entry name" value="Aminotran_1_2"/>
    <property type="match status" value="1"/>
</dbReference>
<dbReference type="Gene3D" id="3.40.640.10">
    <property type="entry name" value="Type I PLP-dependent aspartate aminotransferase-like (Major domain)"/>
    <property type="match status" value="1"/>
</dbReference>
<keyword evidence="7 11" id="KW-0808">Transferase</keyword>
<dbReference type="Gene3D" id="3.90.1150.10">
    <property type="entry name" value="Aspartate Aminotransferase, domain 1"/>
    <property type="match status" value="1"/>
</dbReference>
<comment type="caution">
    <text evidence="13">The sequence shown here is derived from an EMBL/GenBank/DDBJ whole genome shotgun (WGS) entry which is preliminary data.</text>
</comment>
<reference evidence="13" key="1">
    <citation type="submission" date="2020-07" db="EMBL/GenBank/DDBJ databases">
        <title>Huge and variable diversity of episymbiotic CPR bacteria and DPANN archaea in groundwater ecosystems.</title>
        <authorList>
            <person name="He C.Y."/>
            <person name="Keren R."/>
            <person name="Whittaker M."/>
            <person name="Farag I.F."/>
            <person name="Doudna J."/>
            <person name="Cate J.H.D."/>
            <person name="Banfield J.F."/>
        </authorList>
    </citation>
    <scope>NUCLEOTIDE SEQUENCE</scope>
    <source>
        <strain evidence="13">NC_groundwater_717_Ag_S-0.2um_59_8</strain>
    </source>
</reference>
<comment type="catalytic activity">
    <reaction evidence="10 11">
        <text>L-histidinol phosphate + 2-oxoglutarate = 3-(imidazol-4-yl)-2-oxopropyl phosphate + L-glutamate</text>
        <dbReference type="Rhea" id="RHEA:23744"/>
        <dbReference type="ChEBI" id="CHEBI:16810"/>
        <dbReference type="ChEBI" id="CHEBI:29985"/>
        <dbReference type="ChEBI" id="CHEBI:57766"/>
        <dbReference type="ChEBI" id="CHEBI:57980"/>
        <dbReference type="EC" id="2.6.1.9"/>
    </reaction>
</comment>
<keyword evidence="5 11" id="KW-0032">Aminotransferase</keyword>
<dbReference type="PANTHER" id="PTHR42885">
    <property type="entry name" value="HISTIDINOL-PHOSPHATE AMINOTRANSFERASE-RELATED"/>
    <property type="match status" value="1"/>
</dbReference>
<feature type="modified residue" description="N6-(pyridoxal phosphate)lysine" evidence="11">
    <location>
        <position position="208"/>
    </location>
</feature>
<comment type="similarity">
    <text evidence="3 11">Belongs to the class-II pyridoxal-phosphate-dependent aminotransferase family. Histidinol-phosphate aminotransferase subfamily.</text>
</comment>
<dbReference type="EMBL" id="JACPSX010000189">
    <property type="protein sequence ID" value="MBI3015371.1"/>
    <property type="molecule type" value="Genomic_DNA"/>
</dbReference>
<accession>A0A932M1Z5</accession>
<protein>
    <recommendedName>
        <fullName evidence="11">Histidinol-phosphate aminotransferase</fullName>
        <ecNumber evidence="11">2.6.1.9</ecNumber>
    </recommendedName>
    <alternativeName>
        <fullName evidence="11">Imidazole acetol-phosphate transaminase</fullName>
    </alternativeName>
</protein>
<organism evidence="13 14">
    <name type="scientific">Tectimicrobiota bacterium</name>
    <dbReference type="NCBI Taxonomy" id="2528274"/>
    <lineage>
        <taxon>Bacteria</taxon>
        <taxon>Pseudomonadati</taxon>
        <taxon>Nitrospinota/Tectimicrobiota group</taxon>
        <taxon>Candidatus Tectimicrobiota</taxon>
    </lineage>
</organism>
<feature type="domain" description="Aminotransferase class I/classII large" evidence="12">
    <location>
        <begin position="26"/>
        <end position="340"/>
    </location>
</feature>
<dbReference type="EC" id="2.6.1.9" evidence="11"/>
<evidence type="ECO:0000256" key="10">
    <source>
        <dbReference type="ARBA" id="ARBA00047481"/>
    </source>
</evidence>
<keyword evidence="8 11" id="KW-0663">Pyridoxal phosphate</keyword>
<dbReference type="InterPro" id="IPR005861">
    <property type="entry name" value="HisP_aminotrans"/>
</dbReference>
<comment type="pathway">
    <text evidence="2 11">Amino-acid biosynthesis; L-histidine biosynthesis; L-histidine from 5-phospho-alpha-D-ribose 1-diphosphate: step 7/9.</text>
</comment>
<dbReference type="PROSITE" id="PS00599">
    <property type="entry name" value="AA_TRANSFER_CLASS_2"/>
    <property type="match status" value="1"/>
</dbReference>
<gene>
    <name evidence="11 13" type="primary">hisC</name>
    <name evidence="13" type="ORF">HYY65_10000</name>
</gene>
<dbReference type="GO" id="GO:0030170">
    <property type="term" value="F:pyridoxal phosphate binding"/>
    <property type="evidence" value="ECO:0007669"/>
    <property type="project" value="InterPro"/>
</dbReference>
<comment type="subunit">
    <text evidence="4 11">Homodimer.</text>
</comment>
<evidence type="ECO:0000256" key="3">
    <source>
        <dbReference type="ARBA" id="ARBA00007970"/>
    </source>
</evidence>
<dbReference type="PANTHER" id="PTHR42885:SF2">
    <property type="entry name" value="HISTIDINOL-PHOSPHATE AMINOTRANSFERASE"/>
    <property type="match status" value="1"/>
</dbReference>
<dbReference type="CDD" id="cd00609">
    <property type="entry name" value="AAT_like"/>
    <property type="match status" value="1"/>
</dbReference>
<evidence type="ECO:0000256" key="8">
    <source>
        <dbReference type="ARBA" id="ARBA00022898"/>
    </source>
</evidence>
<dbReference type="AlphaFoldDB" id="A0A932M1Z5"/>
<dbReference type="InterPro" id="IPR015422">
    <property type="entry name" value="PyrdxlP-dep_Trfase_small"/>
</dbReference>
<evidence type="ECO:0000256" key="2">
    <source>
        <dbReference type="ARBA" id="ARBA00005011"/>
    </source>
</evidence>
<evidence type="ECO:0000256" key="1">
    <source>
        <dbReference type="ARBA" id="ARBA00001933"/>
    </source>
</evidence>
<dbReference type="InterPro" id="IPR004839">
    <property type="entry name" value="Aminotransferase_I/II_large"/>
</dbReference>
<evidence type="ECO:0000313" key="13">
    <source>
        <dbReference type="EMBL" id="MBI3015371.1"/>
    </source>
</evidence>
<evidence type="ECO:0000256" key="11">
    <source>
        <dbReference type="HAMAP-Rule" id="MF_01023"/>
    </source>
</evidence>
<evidence type="ECO:0000256" key="4">
    <source>
        <dbReference type="ARBA" id="ARBA00011738"/>
    </source>
</evidence>
<proteinExistence type="inferred from homology"/>